<proteinExistence type="predicted"/>
<reference evidence="2" key="1">
    <citation type="submission" date="2021-01" db="UniProtKB">
        <authorList>
            <consortium name="EnsemblMetazoa"/>
        </authorList>
    </citation>
    <scope>IDENTIFICATION</scope>
</reference>
<dbReference type="AlphaFoldDB" id="A0A7M5WWF6"/>
<feature type="chain" id="PRO_5029516380" evidence="1">
    <location>
        <begin position="23"/>
        <end position="351"/>
    </location>
</feature>
<evidence type="ECO:0000256" key="1">
    <source>
        <dbReference type="SAM" id="SignalP"/>
    </source>
</evidence>
<dbReference type="Proteomes" id="UP000594262">
    <property type="component" value="Unplaced"/>
</dbReference>
<dbReference type="EnsemblMetazoa" id="CLYHEMT014182.1">
    <property type="protein sequence ID" value="CLYHEMP014182.1"/>
    <property type="gene ID" value="CLYHEMG014182"/>
</dbReference>
<evidence type="ECO:0000313" key="2">
    <source>
        <dbReference type="EnsemblMetazoa" id="CLYHEMP014182.1"/>
    </source>
</evidence>
<keyword evidence="1" id="KW-0732">Signal</keyword>
<protein>
    <submittedName>
        <fullName evidence="2">Uncharacterized protein</fullName>
    </submittedName>
</protein>
<name>A0A7M5WWF6_9CNID</name>
<sequence length="351" mass="39648">MRLLIVQFLVILGCLYVQHVDSHAAMLEPLSWLEFKQWIQMQDGSWVFDYVGTKSRKQCLAGENIPKNVICNGKYTCEDFKSPGLTCFWYKNNTRITEPTIFDPELRTYPHAPNQDEILTHPWRAPGTAPIDSPCGVAGGNINGCIGGKCSQNRGGFGFGPKLVDVNMPYDFVVTEWVRDTVVEVIWGIFANHGGGYSYRLCKLPEEGYSKLTEECFQQIPLEFIGDKQWIQYGEDKTSRVEIEATRVTKGTYPEGSQWTKNPIPGCIGDYGGFLSNTTGCPHGTQFKPQKTDLYGYGVRRYFHLQHFPFSIVDLVHIPSDLPAGEYVLSFRWDAEQSPQVWNSCASINIV</sequence>
<keyword evidence="3" id="KW-1185">Reference proteome</keyword>
<evidence type="ECO:0000313" key="3">
    <source>
        <dbReference type="Proteomes" id="UP000594262"/>
    </source>
</evidence>
<organism evidence="2 3">
    <name type="scientific">Clytia hemisphaerica</name>
    <dbReference type="NCBI Taxonomy" id="252671"/>
    <lineage>
        <taxon>Eukaryota</taxon>
        <taxon>Metazoa</taxon>
        <taxon>Cnidaria</taxon>
        <taxon>Hydrozoa</taxon>
        <taxon>Hydroidolina</taxon>
        <taxon>Leptothecata</taxon>
        <taxon>Obeliida</taxon>
        <taxon>Clytiidae</taxon>
        <taxon>Clytia</taxon>
    </lineage>
</organism>
<accession>A0A7M5WWF6</accession>
<dbReference type="OrthoDB" id="550577at2759"/>
<feature type="signal peptide" evidence="1">
    <location>
        <begin position="1"/>
        <end position="22"/>
    </location>
</feature>